<name>A0ABR1QBW8_9PEZI</name>
<gene>
    <name evidence="2" type="ORF">PG986_007183</name>
</gene>
<feature type="region of interest" description="Disordered" evidence="1">
    <location>
        <begin position="1"/>
        <end position="43"/>
    </location>
</feature>
<dbReference type="GeneID" id="92076467"/>
<accession>A0ABR1QBW8</accession>
<feature type="compositionally biased region" description="Polar residues" evidence="1">
    <location>
        <begin position="1"/>
        <end position="10"/>
    </location>
</feature>
<sequence>MTAQVSQEQAQVAGEERRGLDGKQQQQQQKPRRVKPHDLSSPDVRLDYVACMPSCMIGETGLRKAPNDAAS</sequence>
<proteinExistence type="predicted"/>
<evidence type="ECO:0000256" key="1">
    <source>
        <dbReference type="SAM" id="MobiDB-lite"/>
    </source>
</evidence>
<keyword evidence="3" id="KW-1185">Reference proteome</keyword>
<evidence type="ECO:0000313" key="3">
    <source>
        <dbReference type="Proteomes" id="UP001391051"/>
    </source>
</evidence>
<reference evidence="2 3" key="1">
    <citation type="submission" date="2023-01" db="EMBL/GenBank/DDBJ databases">
        <title>Analysis of 21 Apiospora genomes using comparative genomics revels a genus with tremendous synthesis potential of carbohydrate active enzymes and secondary metabolites.</title>
        <authorList>
            <person name="Sorensen T."/>
        </authorList>
    </citation>
    <scope>NUCLEOTIDE SEQUENCE [LARGE SCALE GENOMIC DNA]</scope>
    <source>
        <strain evidence="2 3">CBS 24483</strain>
    </source>
</reference>
<evidence type="ECO:0000313" key="2">
    <source>
        <dbReference type="EMBL" id="KAK7951455.1"/>
    </source>
</evidence>
<dbReference type="RefSeq" id="XP_066699517.1">
    <property type="nucleotide sequence ID" value="XM_066843405.1"/>
</dbReference>
<comment type="caution">
    <text evidence="2">The sequence shown here is derived from an EMBL/GenBank/DDBJ whole genome shotgun (WGS) entry which is preliminary data.</text>
</comment>
<organism evidence="2 3">
    <name type="scientific">Apiospora aurea</name>
    <dbReference type="NCBI Taxonomy" id="335848"/>
    <lineage>
        <taxon>Eukaryota</taxon>
        <taxon>Fungi</taxon>
        <taxon>Dikarya</taxon>
        <taxon>Ascomycota</taxon>
        <taxon>Pezizomycotina</taxon>
        <taxon>Sordariomycetes</taxon>
        <taxon>Xylariomycetidae</taxon>
        <taxon>Amphisphaeriales</taxon>
        <taxon>Apiosporaceae</taxon>
        <taxon>Apiospora</taxon>
    </lineage>
</organism>
<dbReference type="Proteomes" id="UP001391051">
    <property type="component" value="Unassembled WGS sequence"/>
</dbReference>
<dbReference type="EMBL" id="JAQQWE010000005">
    <property type="protein sequence ID" value="KAK7951455.1"/>
    <property type="molecule type" value="Genomic_DNA"/>
</dbReference>
<protein>
    <submittedName>
        <fullName evidence="2">Uncharacterized protein</fullName>
    </submittedName>
</protein>